<evidence type="ECO:0000313" key="1">
    <source>
        <dbReference type="EMBL" id="MBB5063589.1"/>
    </source>
</evidence>
<dbReference type="RefSeq" id="WP_184254885.1">
    <property type="nucleotide sequence ID" value="NZ_JACHIO010000007.1"/>
</dbReference>
<organism evidence="1 2">
    <name type="scientific">Granulicella mallensis</name>
    <dbReference type="NCBI Taxonomy" id="940614"/>
    <lineage>
        <taxon>Bacteria</taxon>
        <taxon>Pseudomonadati</taxon>
        <taxon>Acidobacteriota</taxon>
        <taxon>Terriglobia</taxon>
        <taxon>Terriglobales</taxon>
        <taxon>Acidobacteriaceae</taxon>
        <taxon>Granulicella</taxon>
    </lineage>
</organism>
<accession>A0A7W8E9G9</accession>
<gene>
    <name evidence="1" type="ORF">HDF15_001934</name>
</gene>
<reference evidence="1 2" key="1">
    <citation type="submission" date="2020-08" db="EMBL/GenBank/DDBJ databases">
        <title>Genomic Encyclopedia of Type Strains, Phase IV (KMG-V): Genome sequencing to study the core and pangenomes of soil and plant-associated prokaryotes.</title>
        <authorList>
            <person name="Whitman W."/>
        </authorList>
    </citation>
    <scope>NUCLEOTIDE SEQUENCE [LARGE SCALE GENOMIC DNA]</scope>
    <source>
        <strain evidence="1 2">X5P3</strain>
    </source>
</reference>
<sequence>MYDEKTNSIVEAQQTSVGMVADLLLTAEKELGAFYGAIAGRYGSDEARKAARDWIEEVETMDWPMAGTIPNWRHVSIVAAGCLASRVIQRSLNP</sequence>
<evidence type="ECO:0000313" key="2">
    <source>
        <dbReference type="Proteomes" id="UP000584867"/>
    </source>
</evidence>
<protein>
    <submittedName>
        <fullName evidence="1">Uncharacterized protein</fullName>
    </submittedName>
</protein>
<proteinExistence type="predicted"/>
<comment type="caution">
    <text evidence="1">The sequence shown here is derived from an EMBL/GenBank/DDBJ whole genome shotgun (WGS) entry which is preliminary data.</text>
</comment>
<dbReference type="EMBL" id="JACHIO010000007">
    <property type="protein sequence ID" value="MBB5063589.1"/>
    <property type="molecule type" value="Genomic_DNA"/>
</dbReference>
<dbReference type="Proteomes" id="UP000584867">
    <property type="component" value="Unassembled WGS sequence"/>
</dbReference>
<name>A0A7W8E9G9_9BACT</name>
<dbReference type="AlphaFoldDB" id="A0A7W8E9G9"/>